<dbReference type="InParanoid" id="A3M005"/>
<dbReference type="MEROPS" id="A01.067"/>
<dbReference type="STRING" id="322104.A3M005"/>
<feature type="domain" description="Peptidase A1" evidence="16">
    <location>
        <begin position="72"/>
        <end position="475"/>
    </location>
</feature>
<keyword evidence="8 13" id="KW-0064">Aspartyl protease</keyword>
<dbReference type="eggNOG" id="KOG1339">
    <property type="taxonomic scope" value="Eukaryota"/>
</dbReference>
<dbReference type="GO" id="GO:0005576">
    <property type="term" value="C:extracellular region"/>
    <property type="evidence" value="ECO:0007669"/>
    <property type="project" value="UniProtKB-SubCell"/>
</dbReference>
<evidence type="ECO:0000256" key="6">
    <source>
        <dbReference type="ARBA" id="ARBA00022670"/>
    </source>
</evidence>
<feature type="compositionally biased region" description="Polar residues" evidence="14">
    <location>
        <begin position="503"/>
        <end position="516"/>
    </location>
</feature>
<dbReference type="SUPFAM" id="SSF50630">
    <property type="entry name" value="Acid proteases"/>
    <property type="match status" value="1"/>
</dbReference>
<accession>A3M005</accession>
<dbReference type="HOGENOM" id="CLU_013253_9_1_1"/>
<dbReference type="PANTHER" id="PTHR47966">
    <property type="entry name" value="BETA-SITE APP-CLEAVING ENZYME, ISOFORM A-RELATED"/>
    <property type="match status" value="1"/>
</dbReference>
<evidence type="ECO:0000256" key="9">
    <source>
        <dbReference type="ARBA" id="ARBA00022801"/>
    </source>
</evidence>
<comment type="catalytic activity">
    <reaction evidence="1">
        <text>Preferential cleavage at the carboxyl of hydrophobic amino acids, but fails to cleave 15-Leu-|-Tyr-16, 16-Tyr-|-Leu-17 and 24-Phe-|-Phe-25 of insulin B chain. Activates trypsinogen, and degrades keratin.</text>
        <dbReference type="EC" id="3.4.23.24"/>
    </reaction>
</comment>
<dbReference type="Gene3D" id="2.40.70.10">
    <property type="entry name" value="Acid Proteases"/>
    <property type="match status" value="2"/>
</dbReference>
<dbReference type="OrthoDB" id="771136at2759"/>
<keyword evidence="5" id="KW-0964">Secreted</keyword>
<feature type="chain" id="PRO_5002655929" description="candidapepsin" evidence="15">
    <location>
        <begin position="22"/>
        <end position="570"/>
    </location>
</feature>
<evidence type="ECO:0000256" key="15">
    <source>
        <dbReference type="SAM" id="SignalP"/>
    </source>
</evidence>
<comment type="similarity">
    <text evidence="3 13">Belongs to the peptidase A1 family.</text>
</comment>
<dbReference type="PANTHER" id="PTHR47966:SF65">
    <property type="entry name" value="ASPARTIC-TYPE ENDOPEPTIDASE"/>
    <property type="match status" value="1"/>
</dbReference>
<dbReference type="GO" id="GO:0006508">
    <property type="term" value="P:proteolysis"/>
    <property type="evidence" value="ECO:0007669"/>
    <property type="project" value="UniProtKB-KW"/>
</dbReference>
<evidence type="ECO:0000256" key="13">
    <source>
        <dbReference type="RuleBase" id="RU000454"/>
    </source>
</evidence>
<keyword evidence="18" id="KW-1185">Reference proteome</keyword>
<organism evidence="17 18">
    <name type="scientific">Scheffersomyces stipitis (strain ATCC 58785 / CBS 6054 / NBRC 10063 / NRRL Y-11545)</name>
    <name type="common">Yeast</name>
    <name type="synonym">Pichia stipitis</name>
    <dbReference type="NCBI Taxonomy" id="322104"/>
    <lineage>
        <taxon>Eukaryota</taxon>
        <taxon>Fungi</taxon>
        <taxon>Dikarya</taxon>
        <taxon>Ascomycota</taxon>
        <taxon>Saccharomycotina</taxon>
        <taxon>Pichiomycetes</taxon>
        <taxon>Debaryomycetaceae</taxon>
        <taxon>Scheffersomyces</taxon>
    </lineage>
</organism>
<keyword evidence="6 13" id="KW-0645">Protease</keyword>
<keyword evidence="10" id="KW-0865">Zymogen</keyword>
<sequence>MKWNILSYAVAAAIVGHSALASANEEGLFRLDFNIRRGNSKRDLIEESTDGAYFVKRDGFVDMELKNERTFYLTTLKIGSNKDENGVLVDTGSSDLWVMSHDLKCDQAPPSSKKRGVNLDRRHIEAGSRSIPTKSSPIKDAVENKAWWNPFGSGGSTVTTIISPGFQTDSSGAGIGQEAPSNTCTQYGSFNTENSDTFQRNNSASPFQIEYADGTSAVGIWGHDDVIVGNVTVHSMSFAIANETSSDVGVLGIGLAGLETTFSTRGGGGYTYENLPIKMVNQGLINKNVYSLYLGKATDSSGNILFGAIDHAKFEGDLITVPIINSYASAGYTEPIRLEIIVNNMTLSSSTDEVTVTSRSYSAVLDTGSTLSYLPSALFTRVGEALGGSYSSAIGAYLLPCTSSSNIKLTLNIGGMDIDVPLTDLLLRGSSSSSSVCYLGILEQSSSSRYMLLGDNILRHAYVVYDLEDLEISVGQVVFTDDEDIEVITSTVPGAVRAADFSSTSVSPGETETSLTDHIVVSGTTSRSTSTSTGSSSGNRNSGSFSLLREAIPLKFVAFAVSFVALVALV</sequence>
<dbReference type="PROSITE" id="PS51767">
    <property type="entry name" value="PEPTIDASE_A1"/>
    <property type="match status" value="1"/>
</dbReference>
<evidence type="ECO:0000256" key="3">
    <source>
        <dbReference type="ARBA" id="ARBA00007447"/>
    </source>
</evidence>
<dbReference type="PRINTS" id="PR00792">
    <property type="entry name" value="PEPSIN"/>
</dbReference>
<dbReference type="CDD" id="cd05474">
    <property type="entry name" value="SAP_like"/>
    <property type="match status" value="1"/>
</dbReference>
<feature type="compositionally biased region" description="Low complexity" evidence="14">
    <location>
        <begin position="522"/>
        <end position="542"/>
    </location>
</feature>
<feature type="region of interest" description="Disordered" evidence="14">
    <location>
        <begin position="503"/>
        <end position="542"/>
    </location>
</feature>
<name>A3M005_PICST</name>
<gene>
    <name evidence="17" type="ORF">PICST_68459</name>
</gene>
<dbReference type="InterPro" id="IPR021109">
    <property type="entry name" value="Peptidase_aspartic_dom_sf"/>
</dbReference>
<reference evidence="17 18" key="1">
    <citation type="journal article" date="2007" name="Nat. Biotechnol.">
        <title>Genome sequence of the lignocellulose-bioconverting and xylose-fermenting yeast Pichia stipitis.</title>
        <authorList>
            <person name="Jeffries T.W."/>
            <person name="Grigoriev I.V."/>
            <person name="Grimwood J."/>
            <person name="Laplaza J.M."/>
            <person name="Aerts A."/>
            <person name="Salamov A."/>
            <person name="Schmutz J."/>
            <person name="Lindquist E."/>
            <person name="Dehal P."/>
            <person name="Shapiro H."/>
            <person name="Jin Y.S."/>
            <person name="Passoth V."/>
            <person name="Richardson P.M."/>
        </authorList>
    </citation>
    <scope>NUCLEOTIDE SEQUENCE [LARGE SCALE GENOMIC DNA]</scope>
    <source>
        <strain evidence="18">ATCC 58785 / CBS 6054 / NBRC 10063 / NRRL Y-11545</strain>
    </source>
</reference>
<dbReference type="KEGG" id="pic:PICST_68459"/>
<dbReference type="RefSeq" id="XP_001386659.2">
    <property type="nucleotide sequence ID" value="XM_001386622.1"/>
</dbReference>
<evidence type="ECO:0000256" key="8">
    <source>
        <dbReference type="ARBA" id="ARBA00022750"/>
    </source>
</evidence>
<evidence type="ECO:0000256" key="10">
    <source>
        <dbReference type="ARBA" id="ARBA00023145"/>
    </source>
</evidence>
<feature type="active site" evidence="12">
    <location>
        <position position="366"/>
    </location>
</feature>
<dbReference type="InterPro" id="IPR001969">
    <property type="entry name" value="Aspartic_peptidase_AS"/>
</dbReference>
<evidence type="ECO:0000313" key="18">
    <source>
        <dbReference type="Proteomes" id="UP000002258"/>
    </source>
</evidence>
<evidence type="ECO:0000313" key="17">
    <source>
        <dbReference type="EMBL" id="ABN68630.2"/>
    </source>
</evidence>
<dbReference type="InterPro" id="IPR001461">
    <property type="entry name" value="Aspartic_peptidase_A1"/>
</dbReference>
<dbReference type="EMBL" id="CP000502">
    <property type="protein sequence ID" value="ABN68630.2"/>
    <property type="molecule type" value="Genomic_DNA"/>
</dbReference>
<dbReference type="InterPro" id="IPR033876">
    <property type="entry name" value="SAP-like"/>
</dbReference>
<evidence type="ECO:0000256" key="11">
    <source>
        <dbReference type="ARBA" id="ARBA00023157"/>
    </source>
</evidence>
<protein>
    <recommendedName>
        <fullName evidence="4">candidapepsin</fullName>
        <ecNumber evidence="4">3.4.23.24</ecNumber>
    </recommendedName>
</protein>
<proteinExistence type="inferred from homology"/>
<dbReference type="Proteomes" id="UP000002258">
    <property type="component" value="Chromosome 8"/>
</dbReference>
<feature type="signal peptide" evidence="15">
    <location>
        <begin position="1"/>
        <end position="21"/>
    </location>
</feature>
<keyword evidence="9 13" id="KW-0378">Hydrolase</keyword>
<dbReference type="OMA" id="IWGYDDV"/>
<dbReference type="GO" id="GO:0004190">
    <property type="term" value="F:aspartic-type endopeptidase activity"/>
    <property type="evidence" value="ECO:0007669"/>
    <property type="project" value="UniProtKB-KW"/>
</dbReference>
<evidence type="ECO:0000256" key="2">
    <source>
        <dbReference type="ARBA" id="ARBA00004613"/>
    </source>
</evidence>
<dbReference type="InterPro" id="IPR033121">
    <property type="entry name" value="PEPTIDASE_A1"/>
</dbReference>
<evidence type="ECO:0000256" key="5">
    <source>
        <dbReference type="ARBA" id="ARBA00022525"/>
    </source>
</evidence>
<dbReference type="PROSITE" id="PS00141">
    <property type="entry name" value="ASP_PROTEASE"/>
    <property type="match status" value="2"/>
</dbReference>
<evidence type="ECO:0000256" key="7">
    <source>
        <dbReference type="ARBA" id="ARBA00022729"/>
    </source>
</evidence>
<evidence type="ECO:0000256" key="1">
    <source>
        <dbReference type="ARBA" id="ARBA00001675"/>
    </source>
</evidence>
<dbReference type="FunCoup" id="A3M005">
    <property type="interactions" value="355"/>
</dbReference>
<evidence type="ECO:0000259" key="16">
    <source>
        <dbReference type="PROSITE" id="PS51767"/>
    </source>
</evidence>
<comment type="subcellular location">
    <subcellularLocation>
        <location evidence="2">Secreted</location>
    </subcellularLocation>
</comment>
<keyword evidence="11" id="KW-1015">Disulfide bond</keyword>
<dbReference type="EC" id="3.4.23.24" evidence="4"/>
<evidence type="ECO:0000256" key="4">
    <source>
        <dbReference type="ARBA" id="ARBA00013207"/>
    </source>
</evidence>
<feature type="active site" evidence="12">
    <location>
        <position position="90"/>
    </location>
</feature>
<dbReference type="Pfam" id="PF00026">
    <property type="entry name" value="Asp"/>
    <property type="match status" value="1"/>
</dbReference>
<dbReference type="AlphaFoldDB" id="A3M005"/>
<dbReference type="GeneID" id="4841064"/>
<evidence type="ECO:0000256" key="14">
    <source>
        <dbReference type="SAM" id="MobiDB-lite"/>
    </source>
</evidence>
<keyword evidence="7 15" id="KW-0732">Signal</keyword>
<evidence type="ECO:0000256" key="12">
    <source>
        <dbReference type="PIRSR" id="PIRSR601461-1"/>
    </source>
</evidence>